<dbReference type="Pfam" id="PF12572">
    <property type="entry name" value="DUF3752"/>
    <property type="match status" value="1"/>
</dbReference>
<evidence type="ECO:0000259" key="2">
    <source>
        <dbReference type="Pfam" id="PF12572"/>
    </source>
</evidence>
<feature type="compositionally biased region" description="Basic and acidic residues" evidence="1">
    <location>
        <begin position="183"/>
        <end position="235"/>
    </location>
</feature>
<feature type="region of interest" description="Disordered" evidence="1">
    <location>
        <begin position="1"/>
        <end position="246"/>
    </location>
</feature>
<feature type="domain" description="DUF3752" evidence="2">
    <location>
        <begin position="108"/>
        <end position="261"/>
    </location>
</feature>
<feature type="compositionally biased region" description="Basic and acidic residues" evidence="1">
    <location>
        <begin position="89"/>
        <end position="99"/>
    </location>
</feature>
<organism evidence="3 4">
    <name type="scientific">Aspergillus keveii</name>
    <dbReference type="NCBI Taxonomy" id="714993"/>
    <lineage>
        <taxon>Eukaryota</taxon>
        <taxon>Fungi</taxon>
        <taxon>Dikarya</taxon>
        <taxon>Ascomycota</taxon>
        <taxon>Pezizomycotina</taxon>
        <taxon>Eurotiomycetes</taxon>
        <taxon>Eurotiomycetidae</taxon>
        <taxon>Eurotiales</taxon>
        <taxon>Aspergillaceae</taxon>
        <taxon>Aspergillus</taxon>
        <taxon>Aspergillus subgen. Nidulantes</taxon>
    </lineage>
</organism>
<dbReference type="PANTHER" id="PTHR46370">
    <property type="entry name" value="GPALPP MOTIFS-CONTAINING PROTEIN 1"/>
    <property type="match status" value="1"/>
</dbReference>
<protein>
    <recommendedName>
        <fullName evidence="2">DUF3752 domain-containing protein</fullName>
    </recommendedName>
</protein>
<sequence>MDNPSKRKHSVAAGPSPQPSTASPDSDKRRKVIGPSLPPPTEPINKSDDNSNSDSNSSDDDDFGPSLPPPAGSTYPLQSTPQASISTSAEKEAAEKSAPQRDAWMLAPPTGDSRSSRVDPTKLRNRKFQSGPRVGGGASSGAGGGVDSSWTETPEEKIRRLQNEAMGIVSSGSSGAAGAGTEAEERKAQAMREQVQRYNERVRKEDAAAFEERKKKGKEEEDDPSKRAFDKEKDMGLGGRISHAQRREMMNKAADFGSRFSKGKFL</sequence>
<evidence type="ECO:0000256" key="1">
    <source>
        <dbReference type="SAM" id="MobiDB-lite"/>
    </source>
</evidence>
<dbReference type="EMBL" id="JBFTWV010000014">
    <property type="protein sequence ID" value="KAL2798280.1"/>
    <property type="molecule type" value="Genomic_DNA"/>
</dbReference>
<evidence type="ECO:0000313" key="3">
    <source>
        <dbReference type="EMBL" id="KAL2798280.1"/>
    </source>
</evidence>
<gene>
    <name evidence="3" type="ORF">BJX66DRAFT_296086</name>
</gene>
<comment type="caution">
    <text evidence="3">The sequence shown here is derived from an EMBL/GenBank/DDBJ whole genome shotgun (WGS) entry which is preliminary data.</text>
</comment>
<reference evidence="3 4" key="1">
    <citation type="submission" date="2024-07" db="EMBL/GenBank/DDBJ databases">
        <title>Section-level genome sequencing and comparative genomics of Aspergillus sections Usti and Cavernicolus.</title>
        <authorList>
            <consortium name="Lawrence Berkeley National Laboratory"/>
            <person name="Nybo J.L."/>
            <person name="Vesth T.C."/>
            <person name="Theobald S."/>
            <person name="Frisvad J.C."/>
            <person name="Larsen T.O."/>
            <person name="Kjaerboelling I."/>
            <person name="Rothschild-Mancinelli K."/>
            <person name="Lyhne E.K."/>
            <person name="Kogle M.E."/>
            <person name="Barry K."/>
            <person name="Clum A."/>
            <person name="Na H."/>
            <person name="Ledsgaard L."/>
            <person name="Lin J."/>
            <person name="Lipzen A."/>
            <person name="Kuo A."/>
            <person name="Riley R."/>
            <person name="Mondo S."/>
            <person name="Labutti K."/>
            <person name="Haridas S."/>
            <person name="Pangalinan J."/>
            <person name="Salamov A.A."/>
            <person name="Simmons B.A."/>
            <person name="Magnuson J.K."/>
            <person name="Chen J."/>
            <person name="Drula E."/>
            <person name="Henrissat B."/>
            <person name="Wiebenga A."/>
            <person name="Lubbers R.J."/>
            <person name="Gomes A.C."/>
            <person name="Makela M.R."/>
            <person name="Stajich J."/>
            <person name="Grigoriev I.V."/>
            <person name="Mortensen U.H."/>
            <person name="De Vries R.P."/>
            <person name="Baker S.E."/>
            <person name="Andersen M.R."/>
        </authorList>
    </citation>
    <scope>NUCLEOTIDE SEQUENCE [LARGE SCALE GENOMIC DNA]</scope>
    <source>
        <strain evidence="3 4">CBS 209.92</strain>
    </source>
</reference>
<dbReference type="PANTHER" id="PTHR46370:SF1">
    <property type="entry name" value="GPALPP MOTIFS-CONTAINING PROTEIN 1"/>
    <property type="match status" value="1"/>
</dbReference>
<dbReference type="InterPro" id="IPR046331">
    <property type="entry name" value="GPAM1-like"/>
</dbReference>
<feature type="compositionally biased region" description="Gly residues" evidence="1">
    <location>
        <begin position="133"/>
        <end position="146"/>
    </location>
</feature>
<accession>A0ABR4GGU4</accession>
<feature type="compositionally biased region" description="Basic residues" evidence="1">
    <location>
        <begin position="1"/>
        <end position="10"/>
    </location>
</feature>
<dbReference type="InterPro" id="IPR022226">
    <property type="entry name" value="DUF3752"/>
</dbReference>
<evidence type="ECO:0000313" key="4">
    <source>
        <dbReference type="Proteomes" id="UP001610563"/>
    </source>
</evidence>
<name>A0ABR4GGU4_9EURO</name>
<feature type="compositionally biased region" description="Low complexity" evidence="1">
    <location>
        <begin position="170"/>
        <end position="181"/>
    </location>
</feature>
<keyword evidence="4" id="KW-1185">Reference proteome</keyword>
<proteinExistence type="predicted"/>
<dbReference type="Proteomes" id="UP001610563">
    <property type="component" value="Unassembled WGS sequence"/>
</dbReference>